<dbReference type="AlphaFoldDB" id="A0AAW1JFA1"/>
<organism evidence="2 3">
    <name type="scientific">Popillia japonica</name>
    <name type="common">Japanese beetle</name>
    <dbReference type="NCBI Taxonomy" id="7064"/>
    <lineage>
        <taxon>Eukaryota</taxon>
        <taxon>Metazoa</taxon>
        <taxon>Ecdysozoa</taxon>
        <taxon>Arthropoda</taxon>
        <taxon>Hexapoda</taxon>
        <taxon>Insecta</taxon>
        <taxon>Pterygota</taxon>
        <taxon>Neoptera</taxon>
        <taxon>Endopterygota</taxon>
        <taxon>Coleoptera</taxon>
        <taxon>Polyphaga</taxon>
        <taxon>Scarabaeiformia</taxon>
        <taxon>Scarabaeidae</taxon>
        <taxon>Rutelinae</taxon>
        <taxon>Popillia</taxon>
    </lineage>
</organism>
<accession>A0AAW1JFA1</accession>
<proteinExistence type="predicted"/>
<evidence type="ECO:0000256" key="1">
    <source>
        <dbReference type="SAM" id="Phobius"/>
    </source>
</evidence>
<comment type="caution">
    <text evidence="2">The sequence shown here is derived from an EMBL/GenBank/DDBJ whole genome shotgun (WGS) entry which is preliminary data.</text>
</comment>
<protein>
    <recommendedName>
        <fullName evidence="4">FXYD domain-containing ion transport regulator</fullName>
    </recommendedName>
</protein>
<keyword evidence="1" id="KW-1133">Transmembrane helix</keyword>
<keyword evidence="1" id="KW-0812">Transmembrane</keyword>
<evidence type="ECO:0000313" key="3">
    <source>
        <dbReference type="Proteomes" id="UP001458880"/>
    </source>
</evidence>
<dbReference type="EMBL" id="JASPKY010000408">
    <property type="protein sequence ID" value="KAK9701763.1"/>
    <property type="molecule type" value="Genomic_DNA"/>
</dbReference>
<feature type="transmembrane region" description="Helical" evidence="1">
    <location>
        <begin position="46"/>
        <end position="66"/>
    </location>
</feature>
<keyword evidence="1" id="KW-0472">Membrane</keyword>
<keyword evidence="3" id="KW-1185">Reference proteome</keyword>
<dbReference type="Proteomes" id="UP001458880">
    <property type="component" value="Unassembled WGS sequence"/>
</dbReference>
<evidence type="ECO:0008006" key="4">
    <source>
        <dbReference type="Google" id="ProtNLM"/>
    </source>
</evidence>
<evidence type="ECO:0000313" key="2">
    <source>
        <dbReference type="EMBL" id="KAK9701763.1"/>
    </source>
</evidence>
<sequence length="112" mass="12310">MTDMKPSVSLEASGSDTIPSIFPSTNCTSEEQVKINFYRTYDVMTGVRIAATLGGFFVLMVILVVYKSKSKTERALKDPTLAAAAHAEAEEEERQISALEASVYQTLNTRKL</sequence>
<gene>
    <name evidence="2" type="ORF">QE152_g30398</name>
</gene>
<reference evidence="2 3" key="1">
    <citation type="journal article" date="2024" name="BMC Genomics">
        <title>De novo assembly and annotation of Popillia japonica's genome with initial clues to its potential as an invasive pest.</title>
        <authorList>
            <person name="Cucini C."/>
            <person name="Boschi S."/>
            <person name="Funari R."/>
            <person name="Cardaioli E."/>
            <person name="Iannotti N."/>
            <person name="Marturano G."/>
            <person name="Paoli F."/>
            <person name="Bruttini M."/>
            <person name="Carapelli A."/>
            <person name="Frati F."/>
            <person name="Nardi F."/>
        </authorList>
    </citation>
    <scope>NUCLEOTIDE SEQUENCE [LARGE SCALE GENOMIC DNA]</scope>
    <source>
        <strain evidence="2">DMR45628</strain>
    </source>
</reference>
<name>A0AAW1JFA1_POPJA</name>